<protein>
    <submittedName>
        <fullName evidence="3">Secreted protein</fullName>
    </submittedName>
</protein>
<reference evidence="3 4" key="1">
    <citation type="journal article" date="2009" name="Stand. Genomic Sci.">
        <title>Complete genome sequence of Catenulispora acidiphila type strain (ID 139908).</title>
        <authorList>
            <person name="Copeland A."/>
            <person name="Lapidus A."/>
            <person name="Glavina Del Rio T."/>
            <person name="Nolan M."/>
            <person name="Lucas S."/>
            <person name="Chen F."/>
            <person name="Tice H."/>
            <person name="Cheng J.F."/>
            <person name="Bruce D."/>
            <person name="Goodwin L."/>
            <person name="Pitluck S."/>
            <person name="Mikhailova N."/>
            <person name="Pati A."/>
            <person name="Ivanova N."/>
            <person name="Mavromatis K."/>
            <person name="Chen A."/>
            <person name="Palaniappan K."/>
            <person name="Chain P."/>
            <person name="Land M."/>
            <person name="Hauser L."/>
            <person name="Chang Y.J."/>
            <person name="Jeffries C.D."/>
            <person name="Chertkov O."/>
            <person name="Brettin T."/>
            <person name="Detter J.C."/>
            <person name="Han C."/>
            <person name="Ali Z."/>
            <person name="Tindall B.J."/>
            <person name="Goker M."/>
            <person name="Bristow J."/>
            <person name="Eisen J.A."/>
            <person name="Markowitz V."/>
            <person name="Hugenholtz P."/>
            <person name="Kyrpides N.C."/>
            <person name="Klenk H.P."/>
        </authorList>
    </citation>
    <scope>NUCLEOTIDE SEQUENCE [LARGE SCALE GENOMIC DNA]</scope>
    <source>
        <strain evidence="4">DSM 44928 / JCM 14897 / NBRC 102108 / NRRL B-24433 / ID139908</strain>
    </source>
</reference>
<feature type="transmembrane region" description="Helical" evidence="2">
    <location>
        <begin position="256"/>
        <end position="276"/>
    </location>
</feature>
<dbReference type="Proteomes" id="UP000000851">
    <property type="component" value="Chromosome"/>
</dbReference>
<evidence type="ECO:0000256" key="2">
    <source>
        <dbReference type="SAM" id="Phobius"/>
    </source>
</evidence>
<feature type="transmembrane region" description="Helical" evidence="2">
    <location>
        <begin position="446"/>
        <end position="466"/>
    </location>
</feature>
<feature type="region of interest" description="Disordered" evidence="1">
    <location>
        <begin position="1"/>
        <end position="51"/>
    </location>
</feature>
<gene>
    <name evidence="3" type="ordered locus">Caci_2158</name>
</gene>
<keyword evidence="2" id="KW-1133">Transmembrane helix</keyword>
<feature type="compositionally biased region" description="Polar residues" evidence="1">
    <location>
        <begin position="1"/>
        <end position="12"/>
    </location>
</feature>
<name>C7QHQ2_CATAD</name>
<keyword evidence="2" id="KW-0812">Transmembrane</keyword>
<organism evidence="3 4">
    <name type="scientific">Catenulispora acidiphila (strain DSM 44928 / JCM 14897 / NBRC 102108 / NRRL B-24433 / ID139908)</name>
    <dbReference type="NCBI Taxonomy" id="479433"/>
    <lineage>
        <taxon>Bacteria</taxon>
        <taxon>Bacillati</taxon>
        <taxon>Actinomycetota</taxon>
        <taxon>Actinomycetes</taxon>
        <taxon>Catenulisporales</taxon>
        <taxon>Catenulisporaceae</taxon>
        <taxon>Catenulispora</taxon>
    </lineage>
</organism>
<sequence precursor="true">MTTASAQASTQVLAAAQGGAAAAAPSGPGGPGKPSGPGGPSEPAKPVRSRTDRRLVRLRASLAVGALLFGAAGIIGTQVRADGADDAKAHSGVMIQQAEQLYHSLSDADATSTTIYLHVGEAPADLLGTYNSDLQKAQAALLAATNEAGDDAAAKKALGAVASQLPQYVKLNATAAANNLLGYPVGFRYLTQASNLMQGTILPAAQSLTDTEAKNLASAEDTAKQFPFLMTVFGVLLLFALLMVQVRESRRTNRVFNVGLLAATAALVLSFAWTGIDVTVQNGHEDDARKRGSDQVSALATARILSLQARTDEMLTLVGRGTADDKETDYAGVTAASGTHTPGTEELLAAKLHDAVGIATDDTGKNLAQHAASDESSWHTLHLALRASDAQNQYQKAVDSALGQHDFAAPKPSAAASFTALQADLDQAIKHAEASFQSEADSGASALAGLEIGLGLLALAMAAAVLRGLGRRIAEYH</sequence>
<dbReference type="InParanoid" id="C7QHQ2"/>
<keyword evidence="4" id="KW-1185">Reference proteome</keyword>
<keyword evidence="2" id="KW-0472">Membrane</keyword>
<dbReference type="OrthoDB" id="3218196at2"/>
<proteinExistence type="predicted"/>
<dbReference type="KEGG" id="cai:Caci_2158"/>
<dbReference type="AlphaFoldDB" id="C7QHQ2"/>
<dbReference type="STRING" id="479433.Caci_2158"/>
<accession>C7QHQ2</accession>
<feature type="compositionally biased region" description="Low complexity" evidence="1">
    <location>
        <begin position="14"/>
        <end position="26"/>
    </location>
</feature>
<feature type="transmembrane region" description="Helical" evidence="2">
    <location>
        <begin position="226"/>
        <end position="244"/>
    </location>
</feature>
<evidence type="ECO:0000313" key="3">
    <source>
        <dbReference type="EMBL" id="ACU71077.1"/>
    </source>
</evidence>
<dbReference type="HOGENOM" id="CLU_038241_1_0_11"/>
<feature type="compositionally biased region" description="Gly residues" evidence="1">
    <location>
        <begin position="27"/>
        <end position="39"/>
    </location>
</feature>
<evidence type="ECO:0000256" key="1">
    <source>
        <dbReference type="SAM" id="MobiDB-lite"/>
    </source>
</evidence>
<dbReference type="RefSeq" id="WP_012786370.1">
    <property type="nucleotide sequence ID" value="NC_013131.1"/>
</dbReference>
<evidence type="ECO:0000313" key="4">
    <source>
        <dbReference type="Proteomes" id="UP000000851"/>
    </source>
</evidence>
<dbReference type="eggNOG" id="COG5278">
    <property type="taxonomic scope" value="Bacteria"/>
</dbReference>
<dbReference type="EMBL" id="CP001700">
    <property type="protein sequence ID" value="ACU71077.1"/>
    <property type="molecule type" value="Genomic_DNA"/>
</dbReference>